<dbReference type="SUPFAM" id="SSF56601">
    <property type="entry name" value="beta-lactamase/transpeptidase-like"/>
    <property type="match status" value="1"/>
</dbReference>
<name>A0A4S3JN91_9EURO</name>
<dbReference type="Pfam" id="PF00144">
    <property type="entry name" value="Beta-lactamase"/>
    <property type="match status" value="1"/>
</dbReference>
<dbReference type="STRING" id="1220188.A0A4S3JN91"/>
<dbReference type="EMBL" id="SOSA01000089">
    <property type="protein sequence ID" value="THC97053.1"/>
    <property type="molecule type" value="Genomic_DNA"/>
</dbReference>
<evidence type="ECO:0000313" key="7">
    <source>
        <dbReference type="Proteomes" id="UP000324241"/>
    </source>
</evidence>
<dbReference type="InterPro" id="IPR050491">
    <property type="entry name" value="AmpC-like"/>
</dbReference>
<evidence type="ECO:0000259" key="3">
    <source>
        <dbReference type="Pfam" id="PF11954"/>
    </source>
</evidence>
<dbReference type="InterPro" id="IPR021860">
    <property type="entry name" value="Peptidase_S12_Pab87-rel_C"/>
</dbReference>
<organism evidence="5 6">
    <name type="scientific">Aspergillus tanneri</name>
    <dbReference type="NCBI Taxonomy" id="1220188"/>
    <lineage>
        <taxon>Eukaryota</taxon>
        <taxon>Fungi</taxon>
        <taxon>Dikarya</taxon>
        <taxon>Ascomycota</taxon>
        <taxon>Pezizomycotina</taxon>
        <taxon>Eurotiomycetes</taxon>
        <taxon>Eurotiomycetidae</taxon>
        <taxon>Eurotiales</taxon>
        <taxon>Aspergillaceae</taxon>
        <taxon>Aspergillus</taxon>
        <taxon>Aspergillus subgen. Circumdati</taxon>
    </lineage>
</organism>
<accession>A0A4S3JN91</accession>
<feature type="domain" description="Peptidase S12 Pab87-related C-terminal" evidence="3">
    <location>
        <begin position="402"/>
        <end position="506"/>
    </location>
</feature>
<dbReference type="GeneID" id="54329733"/>
<dbReference type="EMBL" id="QUQM01000007">
    <property type="protein sequence ID" value="KAA8645612.1"/>
    <property type="molecule type" value="Genomic_DNA"/>
</dbReference>
<reference evidence="4 7" key="2">
    <citation type="submission" date="2019-08" db="EMBL/GenBank/DDBJ databases">
        <title>The genome sequence of a newly discovered highly antifungal drug resistant Aspergillus species, Aspergillus tanneri NIH 1004.</title>
        <authorList>
            <person name="Mounaud S."/>
            <person name="Singh I."/>
            <person name="Joardar V."/>
            <person name="Pakala S."/>
            <person name="Pakala S."/>
            <person name="Venepally P."/>
            <person name="Chung J.K."/>
            <person name="Losada L."/>
            <person name="Nierman W.C."/>
        </authorList>
    </citation>
    <scope>NUCLEOTIDE SEQUENCE [LARGE SCALE GENOMIC DNA]</scope>
    <source>
        <strain evidence="4 7">NIH1004</strain>
    </source>
</reference>
<evidence type="ECO:0000313" key="5">
    <source>
        <dbReference type="EMBL" id="THC97053.1"/>
    </source>
</evidence>
<evidence type="ECO:0008006" key="8">
    <source>
        <dbReference type="Google" id="ProtNLM"/>
    </source>
</evidence>
<dbReference type="PANTHER" id="PTHR46825:SF9">
    <property type="entry name" value="BETA-LACTAMASE-RELATED DOMAIN-CONTAINING PROTEIN"/>
    <property type="match status" value="1"/>
</dbReference>
<dbReference type="AlphaFoldDB" id="A0A4S3JN91"/>
<feature type="domain" description="Beta-lactamase-related" evidence="2">
    <location>
        <begin position="14"/>
        <end position="347"/>
    </location>
</feature>
<comment type="caution">
    <text evidence="5">The sequence shown here is derived from an EMBL/GenBank/DDBJ whole genome shotgun (WGS) entry which is preliminary data.</text>
</comment>
<sequence length="508" mass="56680">MVLRSANSPFTPEFDRLVQEQLEKWKVPGITIAVVHRSSTYSKAYGIAEFPTKKMTTDSLFSTCSTTKAFTAAAVSLAIDERKSSSSPINWDTPISSLIRDDFILADDHTTCNTTIEDALSHRSGLPTHVYATLLANPNETLRHAVRNLRHLPLACAPRTTFAYSNQMYMAISHVLEQINGESLGTTLQKQIWTPLAMHDTYFDVQAVSRDPSTAPRLVRGYTWAPEAEQYVSEPYLDYAAMTGASAMVSTVLDYTKWLRAMIYRTGPISTEGHAALLHPRSIISNTDDIVAPKAPYHLYALGWFIDQIDGEQLYWHSGSWPGFGIMVGFIPDKQWGFAMMGNATSARNVAQELYLYLIDQLGVNHTPKDGERVTIKQETTQKNTGLDRSDDTKKKLYPCLPDPPIPHSLPLHQYAGIYSHPAYGPIPLVLDEQLSADLSDRAEKLRLALQHASGEFFIGFLYSPGNGSASREGFRVEFVIDSTGTAQKIGIELEPALREKIWFERID</sequence>
<dbReference type="Gene3D" id="3.40.710.10">
    <property type="entry name" value="DD-peptidase/beta-lactamase superfamily"/>
    <property type="match status" value="1"/>
</dbReference>
<proteinExistence type="inferred from homology"/>
<evidence type="ECO:0000313" key="6">
    <source>
        <dbReference type="Proteomes" id="UP000308092"/>
    </source>
</evidence>
<dbReference type="Proteomes" id="UP000324241">
    <property type="component" value="Unassembled WGS sequence"/>
</dbReference>
<gene>
    <name evidence="4" type="ORF">ATNIH1004_007031</name>
    <name evidence="5" type="ORF">EYZ11_003496</name>
</gene>
<dbReference type="PANTHER" id="PTHR46825">
    <property type="entry name" value="D-ALANYL-D-ALANINE-CARBOXYPEPTIDASE/ENDOPEPTIDASE AMPH"/>
    <property type="match status" value="1"/>
</dbReference>
<dbReference type="Proteomes" id="UP000308092">
    <property type="component" value="Unassembled WGS sequence"/>
</dbReference>
<evidence type="ECO:0000256" key="1">
    <source>
        <dbReference type="ARBA" id="ARBA00038215"/>
    </source>
</evidence>
<dbReference type="VEuPathDB" id="FungiDB:EYZ11_003496"/>
<dbReference type="RefSeq" id="XP_033424973.1">
    <property type="nucleotide sequence ID" value="XM_033571658.1"/>
</dbReference>
<comment type="similarity">
    <text evidence="1">Belongs to the peptidase S12 family.</text>
</comment>
<dbReference type="Gene3D" id="2.40.128.600">
    <property type="match status" value="1"/>
</dbReference>
<dbReference type="OrthoDB" id="10253869at2759"/>
<dbReference type="InterPro" id="IPR001466">
    <property type="entry name" value="Beta-lactam-related"/>
</dbReference>
<evidence type="ECO:0000313" key="4">
    <source>
        <dbReference type="EMBL" id="KAA8645612.1"/>
    </source>
</evidence>
<protein>
    <recommendedName>
        <fullName evidence="8">Beta-lactamase-related domain-containing protein</fullName>
    </recommendedName>
</protein>
<keyword evidence="6" id="KW-1185">Reference proteome</keyword>
<dbReference type="InterPro" id="IPR012338">
    <property type="entry name" value="Beta-lactam/transpept-like"/>
</dbReference>
<reference evidence="5 6" key="1">
    <citation type="submission" date="2019-03" db="EMBL/GenBank/DDBJ databases">
        <title>The genome sequence of a newly discovered highly antifungal drug resistant Aspergillus species, Aspergillus tanneri NIH 1004.</title>
        <authorList>
            <person name="Mounaud S."/>
            <person name="Singh I."/>
            <person name="Joardar V."/>
            <person name="Pakala S."/>
            <person name="Pakala S."/>
            <person name="Venepally P."/>
            <person name="Hoover J."/>
            <person name="Nierman W."/>
            <person name="Chung J."/>
            <person name="Losada L."/>
        </authorList>
    </citation>
    <scope>NUCLEOTIDE SEQUENCE [LARGE SCALE GENOMIC DNA]</scope>
    <source>
        <strain evidence="5 6">NIH1004</strain>
    </source>
</reference>
<dbReference type="Pfam" id="PF11954">
    <property type="entry name" value="DUF3471"/>
    <property type="match status" value="1"/>
</dbReference>
<evidence type="ECO:0000259" key="2">
    <source>
        <dbReference type="Pfam" id="PF00144"/>
    </source>
</evidence>